<comment type="similarity">
    <text evidence="1">Belongs to the protein kinase superfamily. CMGC Ser/Thr protein kinase family. CDC2/CDKX subfamily.</text>
</comment>
<keyword evidence="5 10" id="KW-0547">Nucleotide-binding</keyword>
<dbReference type="AlphaFoldDB" id="A0A0D6QX55"/>
<dbReference type="SMART" id="SM00220">
    <property type="entry name" value="S_TKc"/>
    <property type="match status" value="1"/>
</dbReference>
<evidence type="ECO:0000256" key="9">
    <source>
        <dbReference type="ARBA" id="ARBA00048367"/>
    </source>
</evidence>
<keyword evidence="4" id="KW-0808">Transferase</keyword>
<dbReference type="PANTHER" id="PTHR24056">
    <property type="entry name" value="CELL DIVISION PROTEIN KINASE"/>
    <property type="match status" value="1"/>
</dbReference>
<dbReference type="EMBL" id="GCKF01041729">
    <property type="protein sequence ID" value="JAG95031.1"/>
    <property type="molecule type" value="Transcribed_RNA"/>
</dbReference>
<dbReference type="InterPro" id="IPR011009">
    <property type="entry name" value="Kinase-like_dom_sf"/>
</dbReference>
<evidence type="ECO:0000256" key="5">
    <source>
        <dbReference type="ARBA" id="ARBA00022741"/>
    </source>
</evidence>
<evidence type="ECO:0000256" key="3">
    <source>
        <dbReference type="ARBA" id="ARBA00022527"/>
    </source>
</evidence>
<evidence type="ECO:0000259" key="12">
    <source>
        <dbReference type="PROSITE" id="PS50011"/>
    </source>
</evidence>
<reference evidence="13" key="1">
    <citation type="submission" date="2015-03" db="EMBL/GenBank/DDBJ databases">
        <title>A transcriptome of Araucaria cunninghamii, an australian fine timber species.</title>
        <authorList>
            <person name="Jing Yi C.J.Y."/>
            <person name="Yin San L.Y.S."/>
            <person name="Abdul Karim S.S."/>
            <person name="Wan Azmi N.N."/>
            <person name="Hercus R.R."/>
            <person name="Croft L.L."/>
        </authorList>
    </citation>
    <scope>NUCLEOTIDE SEQUENCE</scope>
    <source>
        <strain evidence="13">MI0301</strain>
        <tissue evidence="13">Leaf</tissue>
    </source>
</reference>
<proteinExistence type="inferred from homology"/>
<dbReference type="InterPro" id="IPR050108">
    <property type="entry name" value="CDK"/>
</dbReference>
<evidence type="ECO:0000256" key="1">
    <source>
        <dbReference type="ARBA" id="ARBA00006485"/>
    </source>
</evidence>
<evidence type="ECO:0000256" key="4">
    <source>
        <dbReference type="ARBA" id="ARBA00022679"/>
    </source>
</evidence>
<protein>
    <recommendedName>
        <fullName evidence="2">cyclin-dependent kinase</fullName>
        <ecNumber evidence="2">2.7.11.22</ecNumber>
    </recommendedName>
</protein>
<evidence type="ECO:0000256" key="10">
    <source>
        <dbReference type="PROSITE-ProRule" id="PRU10141"/>
    </source>
</evidence>
<dbReference type="FunFam" id="3.30.200.20:FF:000664">
    <property type="entry name" value="Cyclin-dependent kinase F-1"/>
    <property type="match status" value="1"/>
</dbReference>
<keyword evidence="3 11" id="KW-0723">Serine/threonine-protein kinase</keyword>
<evidence type="ECO:0000256" key="7">
    <source>
        <dbReference type="ARBA" id="ARBA00022840"/>
    </source>
</evidence>
<dbReference type="EC" id="2.7.11.22" evidence="2"/>
<feature type="binding site" evidence="10">
    <location>
        <position position="54"/>
    </location>
    <ligand>
        <name>ATP</name>
        <dbReference type="ChEBI" id="CHEBI:30616"/>
    </ligand>
</feature>
<dbReference type="Gene3D" id="1.10.510.10">
    <property type="entry name" value="Transferase(Phosphotransferase) domain 1"/>
    <property type="match status" value="2"/>
</dbReference>
<dbReference type="Pfam" id="PF00069">
    <property type="entry name" value="Pkinase"/>
    <property type="match status" value="2"/>
</dbReference>
<dbReference type="PROSITE" id="PS00107">
    <property type="entry name" value="PROTEIN_KINASE_ATP"/>
    <property type="match status" value="1"/>
</dbReference>
<dbReference type="GO" id="GO:0005524">
    <property type="term" value="F:ATP binding"/>
    <property type="evidence" value="ECO:0007669"/>
    <property type="project" value="UniProtKB-UniRule"/>
</dbReference>
<feature type="domain" description="Protein kinase" evidence="12">
    <location>
        <begin position="25"/>
        <end position="380"/>
    </location>
</feature>
<dbReference type="InterPro" id="IPR017441">
    <property type="entry name" value="Protein_kinase_ATP_BS"/>
</dbReference>
<accession>A0A0D6QX55</accession>
<dbReference type="GO" id="GO:0005634">
    <property type="term" value="C:nucleus"/>
    <property type="evidence" value="ECO:0007669"/>
    <property type="project" value="TreeGrafter"/>
</dbReference>
<comment type="catalytic activity">
    <reaction evidence="8">
        <text>L-threonyl-[protein] + ATP = O-phospho-L-threonyl-[protein] + ADP + H(+)</text>
        <dbReference type="Rhea" id="RHEA:46608"/>
        <dbReference type="Rhea" id="RHEA-COMP:11060"/>
        <dbReference type="Rhea" id="RHEA-COMP:11605"/>
        <dbReference type="ChEBI" id="CHEBI:15378"/>
        <dbReference type="ChEBI" id="CHEBI:30013"/>
        <dbReference type="ChEBI" id="CHEBI:30616"/>
        <dbReference type="ChEBI" id="CHEBI:61977"/>
        <dbReference type="ChEBI" id="CHEBI:456216"/>
        <dbReference type="EC" id="2.7.11.22"/>
    </reaction>
</comment>
<keyword evidence="6" id="KW-0418">Kinase</keyword>
<evidence type="ECO:0000256" key="2">
    <source>
        <dbReference type="ARBA" id="ARBA00012425"/>
    </source>
</evidence>
<dbReference type="GO" id="GO:0004693">
    <property type="term" value="F:cyclin-dependent protein serine/threonine kinase activity"/>
    <property type="evidence" value="ECO:0007669"/>
    <property type="project" value="UniProtKB-EC"/>
</dbReference>
<comment type="catalytic activity">
    <reaction evidence="9">
        <text>L-seryl-[protein] + ATP = O-phospho-L-seryl-[protein] + ADP + H(+)</text>
        <dbReference type="Rhea" id="RHEA:17989"/>
        <dbReference type="Rhea" id="RHEA-COMP:9863"/>
        <dbReference type="Rhea" id="RHEA-COMP:11604"/>
        <dbReference type="ChEBI" id="CHEBI:15378"/>
        <dbReference type="ChEBI" id="CHEBI:29999"/>
        <dbReference type="ChEBI" id="CHEBI:30616"/>
        <dbReference type="ChEBI" id="CHEBI:83421"/>
        <dbReference type="ChEBI" id="CHEBI:456216"/>
        <dbReference type="EC" id="2.7.11.22"/>
    </reaction>
</comment>
<evidence type="ECO:0000256" key="8">
    <source>
        <dbReference type="ARBA" id="ARBA00047811"/>
    </source>
</evidence>
<evidence type="ECO:0000256" key="11">
    <source>
        <dbReference type="RuleBase" id="RU000304"/>
    </source>
</evidence>
<dbReference type="SUPFAM" id="SSF56112">
    <property type="entry name" value="Protein kinase-like (PK-like)"/>
    <property type="match status" value="1"/>
</dbReference>
<dbReference type="PANTHER" id="PTHR24056:SF171">
    <property type="entry name" value="CYCLIN-DEPENDENT KINASE 20"/>
    <property type="match status" value="1"/>
</dbReference>
<evidence type="ECO:0000256" key="6">
    <source>
        <dbReference type="ARBA" id="ARBA00022777"/>
    </source>
</evidence>
<sequence>MDGDDQQGQSISWSLHGNKEICARYEILERVGSGAYSDVYRGRRKEDGLIVALKEIHDYQSSLREIEALERLTAAGCPNVVKLYEWFWREHEDAVLVLEFLPSDLYSVIRSAKKEKRVLAEAEVKAWMIQLLKGVADCHANCLVHRDLKPSNLLISAEGVLKVADFGQARIMEEPMEPWTGECEPPADYLTMEASGEKRLVENTNNSKEVLNEEDCNSMTANESESSSEAFVEHGNTDLNWKNEGMMQSELTSGVGTRWYRAPELMYGSTSYGLEIDLWSLGCIFGELLSLEPLFPGTSDIDQLSRLVSVLGSPNEENWPGCSDLPDYGKISFPGDGASLGLKNLVPNCSENAFFVLERLVCYGPLTRLNAAELLENRYFFEEPLPISIHELRVPPPQKEEEMLSDDEWDKWRNVEPDPDLEEFDDFKVVHSSTGFSIQF</sequence>
<organism evidence="13">
    <name type="scientific">Araucaria cunninghamii</name>
    <name type="common">Hoop pine</name>
    <name type="synonym">Moreton Bay pine</name>
    <dbReference type="NCBI Taxonomy" id="56994"/>
    <lineage>
        <taxon>Eukaryota</taxon>
        <taxon>Viridiplantae</taxon>
        <taxon>Streptophyta</taxon>
        <taxon>Embryophyta</taxon>
        <taxon>Tracheophyta</taxon>
        <taxon>Spermatophyta</taxon>
        <taxon>Pinopsida</taxon>
        <taxon>Pinidae</taxon>
        <taxon>Conifers II</taxon>
        <taxon>Araucariales</taxon>
        <taxon>Araucariaceae</taxon>
        <taxon>Araucaria</taxon>
    </lineage>
</organism>
<name>A0A0D6QX55_ARACU</name>
<evidence type="ECO:0000313" key="13">
    <source>
        <dbReference type="EMBL" id="JAG95031.1"/>
    </source>
</evidence>
<keyword evidence="7 10" id="KW-0067">ATP-binding</keyword>
<dbReference type="InterPro" id="IPR000719">
    <property type="entry name" value="Prot_kinase_dom"/>
</dbReference>
<dbReference type="InterPro" id="IPR008271">
    <property type="entry name" value="Ser/Thr_kinase_AS"/>
</dbReference>
<dbReference type="PROSITE" id="PS50011">
    <property type="entry name" value="PROTEIN_KINASE_DOM"/>
    <property type="match status" value="1"/>
</dbReference>
<dbReference type="PROSITE" id="PS00108">
    <property type="entry name" value="PROTEIN_KINASE_ST"/>
    <property type="match status" value="1"/>
</dbReference>